<evidence type="ECO:0000313" key="3">
    <source>
        <dbReference type="EMBL" id="PUU76254.1"/>
    </source>
</evidence>
<evidence type="ECO:0000256" key="1">
    <source>
        <dbReference type="SAM" id="MobiDB-lite"/>
    </source>
</evidence>
<keyword evidence="2" id="KW-1133">Transmembrane helix</keyword>
<evidence type="ECO:0000256" key="2">
    <source>
        <dbReference type="SAM" id="Phobius"/>
    </source>
</evidence>
<feature type="region of interest" description="Disordered" evidence="1">
    <location>
        <begin position="61"/>
        <end position="99"/>
    </location>
</feature>
<organism evidence="3 4">
    <name type="scientific">Tuber borchii</name>
    <name type="common">White truffle</name>
    <dbReference type="NCBI Taxonomy" id="42251"/>
    <lineage>
        <taxon>Eukaryota</taxon>
        <taxon>Fungi</taxon>
        <taxon>Dikarya</taxon>
        <taxon>Ascomycota</taxon>
        <taxon>Pezizomycotina</taxon>
        <taxon>Pezizomycetes</taxon>
        <taxon>Pezizales</taxon>
        <taxon>Tuberaceae</taxon>
        <taxon>Tuber</taxon>
    </lineage>
</organism>
<feature type="compositionally biased region" description="Polar residues" evidence="1">
    <location>
        <begin position="79"/>
        <end position="99"/>
    </location>
</feature>
<comment type="caution">
    <text evidence="3">The sequence shown here is derived from an EMBL/GenBank/DDBJ whole genome shotgun (WGS) entry which is preliminary data.</text>
</comment>
<evidence type="ECO:0000313" key="4">
    <source>
        <dbReference type="Proteomes" id="UP000244722"/>
    </source>
</evidence>
<gene>
    <name evidence="3" type="ORF">B9Z19DRAFT_1129968</name>
</gene>
<reference evidence="3 4" key="1">
    <citation type="submission" date="2017-04" db="EMBL/GenBank/DDBJ databases">
        <title>Draft genome sequence of Tuber borchii Vittad., a whitish edible truffle.</title>
        <authorList>
            <consortium name="DOE Joint Genome Institute"/>
            <person name="Murat C."/>
            <person name="Kuo A."/>
            <person name="Barry K.W."/>
            <person name="Clum A."/>
            <person name="Dockter R.B."/>
            <person name="Fauchery L."/>
            <person name="Iotti M."/>
            <person name="Kohler A."/>
            <person name="Labutti K."/>
            <person name="Lindquist E.A."/>
            <person name="Lipzen A."/>
            <person name="Ohm R.A."/>
            <person name="Wang M."/>
            <person name="Grigoriev I.V."/>
            <person name="Zambonelli A."/>
            <person name="Martin F.M."/>
        </authorList>
    </citation>
    <scope>NUCLEOTIDE SEQUENCE [LARGE SCALE GENOMIC DNA]</scope>
    <source>
        <strain evidence="3 4">Tbo3840</strain>
    </source>
</reference>
<dbReference type="AlphaFoldDB" id="A0A2T6ZLF6"/>
<name>A0A2T6ZLF6_TUBBO</name>
<proteinExistence type="predicted"/>
<keyword evidence="2" id="KW-0472">Membrane</keyword>
<accession>A0A2T6ZLF6</accession>
<keyword evidence="2" id="KW-0812">Transmembrane</keyword>
<protein>
    <submittedName>
        <fullName evidence="3">Uncharacterized protein</fullName>
    </submittedName>
</protein>
<sequence>MDYYITPPQEPCVAGKSFVMPMDPRQALVVAYITWAYTILILMFIVGWSWILAIKIASWHGHSDSNRQTSSTDSKEDTPNTASLQQGKKAQWIQSLDTD</sequence>
<dbReference type="EMBL" id="NESQ01000194">
    <property type="protein sequence ID" value="PUU76254.1"/>
    <property type="molecule type" value="Genomic_DNA"/>
</dbReference>
<dbReference type="Proteomes" id="UP000244722">
    <property type="component" value="Unassembled WGS sequence"/>
</dbReference>
<feature type="transmembrane region" description="Helical" evidence="2">
    <location>
        <begin position="29"/>
        <end position="53"/>
    </location>
</feature>
<keyword evidence="4" id="KW-1185">Reference proteome</keyword>